<organism evidence="6 7">
    <name type="scientific">Cymbomonas tetramitiformis</name>
    <dbReference type="NCBI Taxonomy" id="36881"/>
    <lineage>
        <taxon>Eukaryota</taxon>
        <taxon>Viridiplantae</taxon>
        <taxon>Chlorophyta</taxon>
        <taxon>Pyramimonadophyceae</taxon>
        <taxon>Pyramimonadales</taxon>
        <taxon>Pyramimonadaceae</taxon>
        <taxon>Cymbomonas</taxon>
    </lineage>
</organism>
<evidence type="ECO:0000256" key="2">
    <source>
        <dbReference type="PROSITE-ProRule" id="PRU00047"/>
    </source>
</evidence>
<dbReference type="InterPro" id="IPR043128">
    <property type="entry name" value="Rev_trsase/Diguanyl_cyclase"/>
</dbReference>
<evidence type="ECO:0000259" key="4">
    <source>
        <dbReference type="PROSITE" id="PS50158"/>
    </source>
</evidence>
<dbReference type="Gene3D" id="3.10.10.10">
    <property type="entry name" value="HIV Type 1 Reverse Transcriptase, subunit A, domain 1"/>
    <property type="match status" value="1"/>
</dbReference>
<evidence type="ECO:0000256" key="1">
    <source>
        <dbReference type="ARBA" id="ARBA00023125"/>
    </source>
</evidence>
<sequence>MDNLTDEALATRIAELRTSEVLQSFMEKLTGDGSASFTAEENTANTRLSALLAEQDRRTVRAAYAQQLQQGGEGGHAATLNAKLDELLAANGPPRRALPGSGCDFKDKNGSDSNAAKRTWDFANAADKIFHKGKVELSKAARAMPAPLAEEIEADLKKAEATLEEGMKLCEEKAQIAHIAFKDGWNVAKKFADEPVTNSEEAEKKYKKAKKAASEEAAALADSKKARNGWKSRGGWRPQPYYQPQFQPPRNDFGPKGGKGKGGKGTPPVCFTCGRSGHMQNQCPFGASDECDRGEFEEGAAKTPAPRGRLRARLPFWRTFCNAVVLVWITFGVSLPWAGEPPPARWFANSDVALQESEFVTEAVDSLLASGAAYEVFDRPIVVSPLSVAYRDMGPGEPPKKRLIWNGRFVNSYLVVRKFKYEGLMMVRDLLDPEGYMWSFDLTSGYHHVELHHDSQAYVAFEWQGRFFQYAVLPFGLSIAPYVFTRITRELARRWRERGAKLIHYLDDFIFFGLAASSALTAFLIQQAEILADLDASGFLVNLEKSIFTPVQRMPFLGMGIDSLKGVFYAPQQKWDSFQKKVSDAVSRRRITARGLASIAGKAMSLRAALGKVAFMFTREMYFVIEAAYRWDQYVTVTMEVMAELQFWLSLHSEEFTSPIWAVVSAIFVNLIWTDAGGTGWGGWLAASGVRERQDARGHLSLSERDESSTFRELIGILRTLQSLAHFIHGTAVQLHTDSQAAWRILCKGCSAKSQLHRLSVEIFWWCIAHRVKLQVTWIPRDLNEYADFLADWYQENNWCNPPFGLVGQLLRCLIQHGARATIICPWWTGRHWWPLLCPDGVHFASFVVDWVELPRDSIEPLFKPGAGRANELQVSPRDPLEQSLLQSMKAGMVATRAPTTWVSSYSGIIRRYTAFCAARVPPRVPVPATPLTVSLFLQLIACEAKSYAVVKSASGAIYALHQIALVTEEDAPTKHPLVKGVRQAAKRRIGLKLQNQKDPLDLDILQTGIVLYVPDSETCPLIYLVVAAMVGTMWTGFLRYKDMKFVWVELVNFFPTHMEALLTERKNDQFREGDVVYIARGTRRDTCPVALCEALISRARLSGLVNLFQGWDGRAARFRPLEAQLNGRHMEYPQCRREVHKKFLQRTTGMSEAEVQKKWGTQSLRSGGATVAARKVSFRLFQQHGAWHTASSAHRYILDPTETRLSVTRALGY</sequence>
<dbReference type="SMART" id="SM00343">
    <property type="entry name" value="ZnF_C2HC"/>
    <property type="match status" value="1"/>
</dbReference>
<dbReference type="GO" id="GO:0006310">
    <property type="term" value="P:DNA recombination"/>
    <property type="evidence" value="ECO:0007669"/>
    <property type="project" value="InterPro"/>
</dbReference>
<evidence type="ECO:0000259" key="5">
    <source>
        <dbReference type="PROSITE" id="PS50878"/>
    </source>
</evidence>
<dbReference type="InterPro" id="IPR036397">
    <property type="entry name" value="RNaseH_sf"/>
</dbReference>
<dbReference type="InterPro" id="IPR052055">
    <property type="entry name" value="Hepadnavirus_pol/RT"/>
</dbReference>
<dbReference type="Gene3D" id="3.30.420.10">
    <property type="entry name" value="Ribonuclease H-like superfamily/Ribonuclease H"/>
    <property type="match status" value="1"/>
</dbReference>
<dbReference type="PANTHER" id="PTHR33050:SF7">
    <property type="entry name" value="RIBONUCLEASE H"/>
    <property type="match status" value="1"/>
</dbReference>
<feature type="compositionally biased region" description="Low complexity" evidence="3">
    <location>
        <begin position="238"/>
        <end position="249"/>
    </location>
</feature>
<dbReference type="PROSITE" id="PS50158">
    <property type="entry name" value="ZF_CCHC"/>
    <property type="match status" value="1"/>
</dbReference>
<feature type="domain" description="CCHC-type" evidence="4">
    <location>
        <begin position="270"/>
        <end position="284"/>
    </location>
</feature>
<dbReference type="Pfam" id="PF00078">
    <property type="entry name" value="RVT_1"/>
    <property type="match status" value="1"/>
</dbReference>
<keyword evidence="2" id="KW-0479">Metal-binding</keyword>
<protein>
    <recommendedName>
        <fullName evidence="8">Reverse transcriptase</fullName>
    </recommendedName>
</protein>
<dbReference type="SUPFAM" id="SSF47823">
    <property type="entry name" value="lambda integrase-like, N-terminal domain"/>
    <property type="match status" value="1"/>
</dbReference>
<dbReference type="GO" id="GO:0015074">
    <property type="term" value="P:DNA integration"/>
    <property type="evidence" value="ECO:0007669"/>
    <property type="project" value="InterPro"/>
</dbReference>
<comment type="caution">
    <text evidence="6">The sequence shown here is derived from an EMBL/GenBank/DDBJ whole genome shotgun (WGS) entry which is preliminary data.</text>
</comment>
<evidence type="ECO:0000313" key="6">
    <source>
        <dbReference type="EMBL" id="KAK3233875.1"/>
    </source>
</evidence>
<feature type="region of interest" description="Disordered" evidence="3">
    <location>
        <begin position="217"/>
        <end position="264"/>
    </location>
</feature>
<evidence type="ECO:0008006" key="8">
    <source>
        <dbReference type="Google" id="ProtNLM"/>
    </source>
</evidence>
<keyword evidence="1" id="KW-0238">DNA-binding</keyword>
<dbReference type="InterPro" id="IPR013762">
    <property type="entry name" value="Integrase-like_cat_sf"/>
</dbReference>
<dbReference type="InterPro" id="IPR001878">
    <property type="entry name" value="Znf_CCHC"/>
</dbReference>
<dbReference type="InterPro" id="IPR010998">
    <property type="entry name" value="Integrase_recombinase_N"/>
</dbReference>
<evidence type="ECO:0000313" key="7">
    <source>
        <dbReference type="Proteomes" id="UP001190700"/>
    </source>
</evidence>
<dbReference type="EMBL" id="LGRX02035611">
    <property type="protein sequence ID" value="KAK3233875.1"/>
    <property type="molecule type" value="Genomic_DNA"/>
</dbReference>
<reference evidence="6 7" key="1">
    <citation type="journal article" date="2015" name="Genome Biol. Evol.">
        <title>Comparative Genomics of a Bacterivorous Green Alga Reveals Evolutionary Causalities and Consequences of Phago-Mixotrophic Mode of Nutrition.</title>
        <authorList>
            <person name="Burns J.A."/>
            <person name="Paasch A."/>
            <person name="Narechania A."/>
            <person name="Kim E."/>
        </authorList>
    </citation>
    <scope>NUCLEOTIDE SEQUENCE [LARGE SCALE GENOMIC DNA]</scope>
    <source>
        <strain evidence="6 7">PLY_AMNH</strain>
    </source>
</reference>
<dbReference type="InterPro" id="IPR043502">
    <property type="entry name" value="DNA/RNA_pol_sf"/>
</dbReference>
<dbReference type="Gene3D" id="1.10.150.130">
    <property type="match status" value="1"/>
</dbReference>
<dbReference type="Gene3D" id="3.30.70.270">
    <property type="match status" value="1"/>
</dbReference>
<dbReference type="CDD" id="cd03714">
    <property type="entry name" value="RT_DIRS1"/>
    <property type="match status" value="1"/>
</dbReference>
<dbReference type="InterPro" id="IPR000477">
    <property type="entry name" value="RT_dom"/>
</dbReference>
<dbReference type="Proteomes" id="UP001190700">
    <property type="component" value="Unassembled WGS sequence"/>
</dbReference>
<keyword evidence="7" id="KW-1185">Reference proteome</keyword>
<dbReference type="CDD" id="cd09275">
    <property type="entry name" value="RNase_HI_RT_DIRS1"/>
    <property type="match status" value="1"/>
</dbReference>
<proteinExistence type="predicted"/>
<evidence type="ECO:0000256" key="3">
    <source>
        <dbReference type="SAM" id="MobiDB-lite"/>
    </source>
</evidence>
<dbReference type="InterPro" id="IPR036875">
    <property type="entry name" value="Znf_CCHC_sf"/>
</dbReference>
<gene>
    <name evidence="6" type="ORF">CYMTET_55850</name>
</gene>
<dbReference type="GO" id="GO:0003677">
    <property type="term" value="F:DNA binding"/>
    <property type="evidence" value="ECO:0007669"/>
    <property type="project" value="UniProtKB-KW"/>
</dbReference>
<name>A0AAE0EPB9_9CHLO</name>
<dbReference type="SUPFAM" id="SSF57756">
    <property type="entry name" value="Retrovirus zinc finger-like domains"/>
    <property type="match status" value="1"/>
</dbReference>
<dbReference type="PROSITE" id="PS50878">
    <property type="entry name" value="RT_POL"/>
    <property type="match status" value="1"/>
</dbReference>
<dbReference type="AlphaFoldDB" id="A0AAE0EPB9"/>
<keyword evidence="2" id="KW-0862">Zinc</keyword>
<accession>A0AAE0EPB9</accession>
<dbReference type="GO" id="GO:0008270">
    <property type="term" value="F:zinc ion binding"/>
    <property type="evidence" value="ECO:0007669"/>
    <property type="project" value="UniProtKB-KW"/>
</dbReference>
<keyword evidence="2" id="KW-0863">Zinc-finger</keyword>
<dbReference type="SUPFAM" id="SSF56672">
    <property type="entry name" value="DNA/RNA polymerases"/>
    <property type="match status" value="1"/>
</dbReference>
<feature type="domain" description="Reverse transcriptase" evidence="5">
    <location>
        <begin position="372"/>
        <end position="561"/>
    </location>
</feature>
<dbReference type="Gene3D" id="1.10.443.10">
    <property type="entry name" value="Intergrase catalytic core"/>
    <property type="match status" value="1"/>
</dbReference>
<dbReference type="PANTHER" id="PTHR33050">
    <property type="entry name" value="REVERSE TRANSCRIPTASE DOMAIN-CONTAINING PROTEIN"/>
    <property type="match status" value="1"/>
</dbReference>
<dbReference type="Pfam" id="PF00098">
    <property type="entry name" value="zf-CCHC"/>
    <property type="match status" value="1"/>
</dbReference>